<dbReference type="Pfam" id="PF04832">
    <property type="entry name" value="SOUL"/>
    <property type="match status" value="1"/>
</dbReference>
<dbReference type="Proteomes" id="UP000027120">
    <property type="component" value="Unassembled WGS sequence"/>
</dbReference>
<dbReference type="SUPFAM" id="SSF55136">
    <property type="entry name" value="Probable bacterial effector-binding domain"/>
    <property type="match status" value="1"/>
</dbReference>
<dbReference type="Gene3D" id="3.20.80.10">
    <property type="entry name" value="Regulatory factor, effector binding domain"/>
    <property type="match status" value="1"/>
</dbReference>
<dbReference type="InterPro" id="IPR011256">
    <property type="entry name" value="Reg_factor_effector_dom_sf"/>
</dbReference>
<sequence>MLSLQHKLVVAQFLVTALVLTSINLITANGSVCYVKIYLTAKSPPQPNSELHLEIEKCTSHCIAVRKFSRFFKDDNVNKEVEVLMNSLNLHFMGNTSILEDKKKKSYTIAQYNSSYHQARHLNECG</sequence>
<dbReference type="EMBL" id="KK784961">
    <property type="protein sequence ID" value="KDO57533.1"/>
    <property type="molecule type" value="Genomic_DNA"/>
</dbReference>
<comment type="similarity">
    <text evidence="1">Belongs to the HEBP family.</text>
</comment>
<dbReference type="PANTHER" id="PTHR11220">
    <property type="entry name" value="HEME-BINDING PROTEIN-RELATED"/>
    <property type="match status" value="1"/>
</dbReference>
<name>A0A067EQY5_CITSI</name>
<proteinExistence type="inferred from homology"/>
<evidence type="ECO:0000256" key="1">
    <source>
        <dbReference type="ARBA" id="ARBA00009817"/>
    </source>
</evidence>
<keyword evidence="3" id="KW-1185">Reference proteome</keyword>
<accession>A0A067EQY5</accession>
<evidence type="ECO:0000313" key="3">
    <source>
        <dbReference type="Proteomes" id="UP000027120"/>
    </source>
</evidence>
<dbReference type="STRING" id="2711.A0A067EQY5"/>
<dbReference type="PANTHER" id="PTHR11220:SF36">
    <property type="entry name" value="SOUL HEME-BINDING PROTEIN"/>
    <property type="match status" value="1"/>
</dbReference>
<dbReference type="InterPro" id="IPR006917">
    <property type="entry name" value="SOUL_heme-bd"/>
</dbReference>
<evidence type="ECO:0000313" key="2">
    <source>
        <dbReference type="EMBL" id="KDO57533.1"/>
    </source>
</evidence>
<protein>
    <submittedName>
        <fullName evidence="2">Uncharacterized protein</fullName>
    </submittedName>
</protein>
<reference evidence="2 3" key="1">
    <citation type="submission" date="2014-04" db="EMBL/GenBank/DDBJ databases">
        <authorList>
            <consortium name="International Citrus Genome Consortium"/>
            <person name="Gmitter F."/>
            <person name="Chen C."/>
            <person name="Farmerie W."/>
            <person name="Harkins T."/>
            <person name="Desany B."/>
            <person name="Mohiuddin M."/>
            <person name="Kodira C."/>
            <person name="Borodovsky M."/>
            <person name="Lomsadze A."/>
            <person name="Burns P."/>
            <person name="Jenkins J."/>
            <person name="Prochnik S."/>
            <person name="Shu S."/>
            <person name="Chapman J."/>
            <person name="Pitluck S."/>
            <person name="Schmutz J."/>
            <person name="Rokhsar D."/>
        </authorList>
    </citation>
    <scope>NUCLEOTIDE SEQUENCE</scope>
</reference>
<gene>
    <name evidence="2" type="ORF">CISIN_1g035540mg</name>
</gene>
<dbReference type="AlphaFoldDB" id="A0A067EQY5"/>
<organism evidence="2 3">
    <name type="scientific">Citrus sinensis</name>
    <name type="common">Sweet orange</name>
    <name type="synonym">Citrus aurantium var. sinensis</name>
    <dbReference type="NCBI Taxonomy" id="2711"/>
    <lineage>
        <taxon>Eukaryota</taxon>
        <taxon>Viridiplantae</taxon>
        <taxon>Streptophyta</taxon>
        <taxon>Embryophyta</taxon>
        <taxon>Tracheophyta</taxon>
        <taxon>Spermatophyta</taxon>
        <taxon>Magnoliopsida</taxon>
        <taxon>eudicotyledons</taxon>
        <taxon>Gunneridae</taxon>
        <taxon>Pentapetalae</taxon>
        <taxon>rosids</taxon>
        <taxon>malvids</taxon>
        <taxon>Sapindales</taxon>
        <taxon>Rutaceae</taxon>
        <taxon>Aurantioideae</taxon>
        <taxon>Citrus</taxon>
    </lineage>
</organism>